<keyword evidence="4" id="KW-1185">Reference proteome</keyword>
<sequence length="185" mass="21281">MEERFRFLEDRLALLEGRINSLENENVSLLGLVNQQAVVHSFERHQFTQLMQQDALIWAPFFIKITCGEVLMEELLVSNPNKNRERPRTAWYSDRKNEEHVISMAAQMGLQVEEFVTFADALIEERNLTAHFSFGERGRRVSDCLLPIPQVTNLVTKRSSKVTGPGQPKFHSVSVGWNKQPSLKN</sequence>
<name>A0ABP0VZN5_9BRYO</name>
<accession>A0ABP0VZN5</accession>
<dbReference type="EMBL" id="OZ020106">
    <property type="protein sequence ID" value="CAK9258792.1"/>
    <property type="molecule type" value="Genomic_DNA"/>
</dbReference>
<gene>
    <name evidence="3" type="ORF">CSSPJE1EN1_LOCUS4270</name>
</gene>
<feature type="region of interest" description="Disordered" evidence="2">
    <location>
        <begin position="158"/>
        <end position="185"/>
    </location>
</feature>
<evidence type="ECO:0000313" key="4">
    <source>
        <dbReference type="Proteomes" id="UP001497444"/>
    </source>
</evidence>
<keyword evidence="1" id="KW-0175">Coiled coil</keyword>
<feature type="coiled-coil region" evidence="1">
    <location>
        <begin position="5"/>
        <end position="32"/>
    </location>
</feature>
<feature type="compositionally biased region" description="Polar residues" evidence="2">
    <location>
        <begin position="175"/>
        <end position="185"/>
    </location>
</feature>
<evidence type="ECO:0000313" key="3">
    <source>
        <dbReference type="EMBL" id="CAK9258792.1"/>
    </source>
</evidence>
<evidence type="ECO:0000256" key="1">
    <source>
        <dbReference type="SAM" id="Coils"/>
    </source>
</evidence>
<evidence type="ECO:0000256" key="2">
    <source>
        <dbReference type="SAM" id="MobiDB-lite"/>
    </source>
</evidence>
<organism evidence="3 4">
    <name type="scientific">Sphagnum jensenii</name>
    <dbReference type="NCBI Taxonomy" id="128206"/>
    <lineage>
        <taxon>Eukaryota</taxon>
        <taxon>Viridiplantae</taxon>
        <taxon>Streptophyta</taxon>
        <taxon>Embryophyta</taxon>
        <taxon>Bryophyta</taxon>
        <taxon>Sphagnophytina</taxon>
        <taxon>Sphagnopsida</taxon>
        <taxon>Sphagnales</taxon>
        <taxon>Sphagnaceae</taxon>
        <taxon>Sphagnum</taxon>
    </lineage>
</organism>
<reference evidence="3" key="1">
    <citation type="submission" date="2024-02" db="EMBL/GenBank/DDBJ databases">
        <authorList>
            <consortium name="ELIXIR-Norway"/>
            <consortium name="Elixir Norway"/>
        </authorList>
    </citation>
    <scope>NUCLEOTIDE SEQUENCE</scope>
</reference>
<protein>
    <submittedName>
        <fullName evidence="3">Uncharacterized protein</fullName>
    </submittedName>
</protein>
<dbReference type="Proteomes" id="UP001497444">
    <property type="component" value="Chromosome 11"/>
</dbReference>
<proteinExistence type="predicted"/>